<evidence type="ECO:0000313" key="4">
    <source>
        <dbReference type="Proteomes" id="UP001260090"/>
    </source>
</evidence>
<protein>
    <submittedName>
        <fullName evidence="3">Outer membrane protein assembly factor BamE</fullName>
    </submittedName>
</protein>
<sequence length="364" mass="41474">MNTYKSIKKVMLVGITATALLSGCGNDSIKNTESNTKDNAKQVTNTDAQKNDELKEKVTSDADKVVKEEKNKETNDNTPYYKETNDDGIPVYMEEYDKIEVGISANKVKELIGEPSDIEKYKSYSLYRYGGWDSKGEMTVYFDKNGTVTKKEQNGLRYQPDKFERDYGVKRKDVQIANEEPTEDDTKKYEEKNDRMPWYKDVNNDSAEVDYDDYLKIKKGMSANQVKEAIGKPRMIEKYKSYSVYGYLGHGDKGSLRIIFDPNGTVTKIEENGLRHQSDDDSPYNTDVNQQSHPVSLDMFESIKIGMTADEVTEIVGTSPRTIEDYKKEVVFNYVGNGTGTESYMLLTFDLNYKLIKKDAKGLV</sequence>
<evidence type="ECO:0000256" key="2">
    <source>
        <dbReference type="SAM" id="MobiDB-lite"/>
    </source>
</evidence>
<dbReference type="EMBL" id="CP119875">
    <property type="protein sequence ID" value="WMY17884.1"/>
    <property type="molecule type" value="Genomic_DNA"/>
</dbReference>
<dbReference type="Proteomes" id="UP001260090">
    <property type="component" value="Chromosome"/>
</dbReference>
<organism evidence="3 4">
    <name type="scientific">Bacillus tropicus</name>
    <dbReference type="NCBI Taxonomy" id="2026188"/>
    <lineage>
        <taxon>Bacteria</taxon>
        <taxon>Bacillati</taxon>
        <taxon>Bacillota</taxon>
        <taxon>Bacilli</taxon>
        <taxon>Bacillales</taxon>
        <taxon>Bacillaceae</taxon>
        <taxon>Bacillus</taxon>
        <taxon>Bacillus cereus group</taxon>
    </lineage>
</organism>
<dbReference type="InterPro" id="IPR037873">
    <property type="entry name" value="BamE-like"/>
</dbReference>
<accession>A0ABD7ZXN9</accession>
<dbReference type="Gene3D" id="3.30.1450.10">
    <property type="match status" value="2"/>
</dbReference>
<keyword evidence="1" id="KW-0732">Signal</keyword>
<feature type="region of interest" description="Disordered" evidence="2">
    <location>
        <begin position="26"/>
        <end position="87"/>
    </location>
</feature>
<proteinExistence type="predicted"/>
<dbReference type="AlphaFoldDB" id="A0ABD7ZXN9"/>
<evidence type="ECO:0000313" key="3">
    <source>
        <dbReference type="EMBL" id="WMY17884.1"/>
    </source>
</evidence>
<dbReference type="Gene3D" id="3.10.450.730">
    <property type="entry name" value="BLIP domain"/>
    <property type="match status" value="1"/>
</dbReference>
<gene>
    <name evidence="3" type="primary">bamE</name>
    <name evidence="3" type="ORF">P3F89_12900</name>
</gene>
<dbReference type="PROSITE" id="PS51257">
    <property type="entry name" value="PROKAR_LIPOPROTEIN"/>
    <property type="match status" value="1"/>
</dbReference>
<evidence type="ECO:0000256" key="1">
    <source>
        <dbReference type="ARBA" id="ARBA00022729"/>
    </source>
</evidence>
<feature type="compositionally biased region" description="Basic and acidic residues" evidence="2">
    <location>
        <begin position="49"/>
        <end position="75"/>
    </location>
</feature>
<name>A0ABD7ZXN9_9BACI</name>
<reference evidence="3 4" key="1">
    <citation type="submission" date="2023-03" db="EMBL/GenBank/DDBJ databases">
        <title>Plant growth-promoting bacteria for biocontrol of bacterial wilt in tomato.</title>
        <authorList>
            <person name="Song J."/>
            <person name="Jin Y.J."/>
        </authorList>
    </citation>
    <scope>NUCLEOTIDE SEQUENCE [LARGE SCALE GENOMIC DNA]</scope>
    <source>
        <strain evidence="3 4">T36S-23</strain>
    </source>
</reference>